<keyword evidence="3" id="KW-1185">Reference proteome</keyword>
<sequence length="193" mass="22619">MDVDSPSNQPVAAASHETETAIRENTYQEFMQRRKELMKLVHDLPDEIEDLSDGISCFGRRLSLDVFDIEREHPSVQERYNAALDDFKSQWSYVKEDFEARYHSVRQPGTEQPAKLYDSVEEFVMNLKNLEQDIEVAINHPEQAFKKELCSIRQRLEEGKSEGQYLKRKFGVMMEKLENLCKRADELEKLAEQ</sequence>
<dbReference type="AlphaFoldDB" id="A0A8G0L6V6"/>
<evidence type="ECO:0000313" key="2">
    <source>
        <dbReference type="EMBL" id="QYS94414.1"/>
    </source>
</evidence>
<protein>
    <submittedName>
        <fullName evidence="2">Uncharacterized protein</fullName>
    </submittedName>
</protein>
<accession>A0A8G0L6V6</accession>
<evidence type="ECO:0000313" key="3">
    <source>
        <dbReference type="Proteomes" id="UP000826661"/>
    </source>
</evidence>
<reference evidence="2 3" key="1">
    <citation type="journal article" date="2021" name="BMC Genomics">
        <title>Telomere-to-telomere genome assembly of asparaginase-producing Trichoderma simmonsii.</title>
        <authorList>
            <person name="Chung D."/>
            <person name="Kwon Y.M."/>
            <person name="Yang Y."/>
        </authorList>
    </citation>
    <scope>NUCLEOTIDE SEQUENCE [LARGE SCALE GENOMIC DNA]</scope>
    <source>
        <strain evidence="2 3">GH-Sj1</strain>
    </source>
</reference>
<feature type="region of interest" description="Disordered" evidence="1">
    <location>
        <begin position="1"/>
        <end position="22"/>
    </location>
</feature>
<feature type="compositionally biased region" description="Polar residues" evidence="1">
    <location>
        <begin position="1"/>
        <end position="10"/>
    </location>
</feature>
<organism evidence="2 3">
    <name type="scientific">Trichoderma simmonsii</name>
    <dbReference type="NCBI Taxonomy" id="1491479"/>
    <lineage>
        <taxon>Eukaryota</taxon>
        <taxon>Fungi</taxon>
        <taxon>Dikarya</taxon>
        <taxon>Ascomycota</taxon>
        <taxon>Pezizomycotina</taxon>
        <taxon>Sordariomycetes</taxon>
        <taxon>Hypocreomycetidae</taxon>
        <taxon>Hypocreales</taxon>
        <taxon>Hypocreaceae</taxon>
        <taxon>Trichoderma</taxon>
    </lineage>
</organism>
<gene>
    <name evidence="2" type="ORF">H0G86_001745</name>
</gene>
<proteinExistence type="predicted"/>
<evidence type="ECO:0000256" key="1">
    <source>
        <dbReference type="SAM" id="MobiDB-lite"/>
    </source>
</evidence>
<dbReference type="EMBL" id="CP075864">
    <property type="protein sequence ID" value="QYS94414.1"/>
    <property type="molecule type" value="Genomic_DNA"/>
</dbReference>
<dbReference type="Proteomes" id="UP000826661">
    <property type="component" value="Chromosome I"/>
</dbReference>
<name>A0A8G0L6V6_9HYPO</name>